<protein>
    <recommendedName>
        <fullName evidence="3">DUF924 domain-containing protein</fullName>
    </recommendedName>
</protein>
<dbReference type="InterPro" id="IPR011990">
    <property type="entry name" value="TPR-like_helical_dom_sf"/>
</dbReference>
<evidence type="ECO:0000313" key="1">
    <source>
        <dbReference type="EMBL" id="GAJ90959.1"/>
    </source>
</evidence>
<dbReference type="Gene3D" id="1.25.40.10">
    <property type="entry name" value="Tetratricopeptide repeat domain"/>
    <property type="match status" value="1"/>
</dbReference>
<name>A0AA87Q424_RHIRH</name>
<dbReference type="Pfam" id="PF06041">
    <property type="entry name" value="DUF924"/>
    <property type="match status" value="1"/>
</dbReference>
<comment type="caution">
    <text evidence="1">The sequence shown here is derived from an EMBL/GenBank/DDBJ whole genome shotgun (WGS) entry which is preliminary data.</text>
</comment>
<evidence type="ECO:0008006" key="3">
    <source>
        <dbReference type="Google" id="ProtNLM"/>
    </source>
</evidence>
<dbReference type="EMBL" id="BAYX01000001">
    <property type="protein sequence ID" value="GAJ90959.1"/>
    <property type="molecule type" value="Genomic_DNA"/>
</dbReference>
<reference evidence="1 2" key="1">
    <citation type="submission" date="2014-05" db="EMBL/GenBank/DDBJ databases">
        <title>Whole genome shotgun sequence of Rhizobium rhizogenes NBRC 13257.</title>
        <authorList>
            <person name="Katano-Makiyama Y."/>
            <person name="Hosoyama A."/>
            <person name="Hashimoto M."/>
            <person name="Hosoyama Y."/>
            <person name="Noguchi M."/>
            <person name="Tsuchikane K."/>
            <person name="Kimura A."/>
            <person name="Ohji S."/>
            <person name="Ichikawa N."/>
            <person name="Yamazoe A."/>
            <person name="Fujita N."/>
        </authorList>
    </citation>
    <scope>NUCLEOTIDE SEQUENCE [LARGE SCALE GENOMIC DNA]</scope>
    <source>
        <strain evidence="1 2">NBRC 13257</strain>
    </source>
</reference>
<accession>A0AA87Q424</accession>
<gene>
    <name evidence="1" type="ORF">RRH01S_01_04270</name>
</gene>
<proteinExistence type="predicted"/>
<dbReference type="RefSeq" id="WP_012651726.1">
    <property type="nucleotide sequence ID" value="NZ_BAYX01000001.1"/>
</dbReference>
<organism evidence="1 2">
    <name type="scientific">Rhizobium rhizogenes NBRC 13257</name>
    <dbReference type="NCBI Taxonomy" id="1220581"/>
    <lineage>
        <taxon>Bacteria</taxon>
        <taxon>Pseudomonadati</taxon>
        <taxon>Pseudomonadota</taxon>
        <taxon>Alphaproteobacteria</taxon>
        <taxon>Hyphomicrobiales</taxon>
        <taxon>Rhizobiaceae</taxon>
        <taxon>Rhizobium/Agrobacterium group</taxon>
        <taxon>Rhizobium</taxon>
    </lineage>
</organism>
<dbReference type="Proteomes" id="UP000026941">
    <property type="component" value="Unassembled WGS sequence"/>
</dbReference>
<dbReference type="AlphaFoldDB" id="A0AA87Q424"/>
<dbReference type="GeneID" id="86848799"/>
<dbReference type="SUPFAM" id="SSF48452">
    <property type="entry name" value="TPR-like"/>
    <property type="match status" value="1"/>
</dbReference>
<evidence type="ECO:0000313" key="2">
    <source>
        <dbReference type="Proteomes" id="UP000026941"/>
    </source>
</evidence>
<dbReference type="InterPro" id="IPR010323">
    <property type="entry name" value="DUF924"/>
</dbReference>
<dbReference type="Gene3D" id="1.20.58.320">
    <property type="entry name" value="TPR-like"/>
    <property type="match status" value="1"/>
</dbReference>
<sequence length="186" mass="21186">MAAKPIVCTPEEVLSFWFEECTSEDWFRSTVKLDEEIYRRFRDTHLALAAGVSDLWRATPGNRLASIIVLDQFPRNIYRGTPLAFATDGLALQEAKAALEVGADQEMPAEWRIFFYLPFEHAENLAEQERAVALFRSLGMDEQIDYALRHRAVIAVYGRFPHRNAMLGRVSTEAEKEYLARPGAGF</sequence>